<evidence type="ECO:0000313" key="6">
    <source>
        <dbReference type="EMBL" id="MBO0345106.1"/>
    </source>
</evidence>
<keyword evidence="4" id="KW-0804">Transcription</keyword>
<dbReference type="GO" id="GO:0003700">
    <property type="term" value="F:DNA-binding transcription factor activity"/>
    <property type="evidence" value="ECO:0007669"/>
    <property type="project" value="InterPro"/>
</dbReference>
<dbReference type="InterPro" id="IPR005119">
    <property type="entry name" value="LysR_subst-bd"/>
</dbReference>
<dbReference type="EMBL" id="JAFLNF010000003">
    <property type="protein sequence ID" value="MBO0345106.1"/>
    <property type="molecule type" value="Genomic_DNA"/>
</dbReference>
<sequence length="305" mass="33203">MLNSQWLETFTCLCETGGYSRAAERLNMTQPGVSQHMRKLEQQVGQQLVTKSGKSFTLTEAGEAVYRLGVARRAEEEQLAAEIGTDDPSVGTAALACSGSFAMILYPDLVAEMAKASQLSVHLEAAPQSSILAGLVEGKFDLGVLDHPPHRARIEAERIGFEELCLILPASVSENVPTFSSLETLGFIAHPDGYEYADALFSLNYPGEFEGARRLRQRGFVNQIGQIPAPVASGVGYTILPRSGVATFRGRGKLRISQLPKPVRRDIWLAWRRGRTLPGRVNLLAAIVRDVAARLRTVSGAEPEE</sequence>
<dbReference type="AlphaFoldDB" id="A0A939ENK3"/>
<dbReference type="CDD" id="cd05466">
    <property type="entry name" value="PBP2_LTTR_substrate"/>
    <property type="match status" value="1"/>
</dbReference>
<dbReference type="Gene3D" id="1.10.10.10">
    <property type="entry name" value="Winged helix-like DNA-binding domain superfamily/Winged helix DNA-binding domain"/>
    <property type="match status" value="1"/>
</dbReference>
<dbReference type="GO" id="GO:0000976">
    <property type="term" value="F:transcription cis-regulatory region binding"/>
    <property type="evidence" value="ECO:0007669"/>
    <property type="project" value="TreeGrafter"/>
</dbReference>
<organism evidence="6 7">
    <name type="scientific">Roseibium limicola</name>
    <dbReference type="NCBI Taxonomy" id="2816037"/>
    <lineage>
        <taxon>Bacteria</taxon>
        <taxon>Pseudomonadati</taxon>
        <taxon>Pseudomonadota</taxon>
        <taxon>Alphaproteobacteria</taxon>
        <taxon>Hyphomicrobiales</taxon>
        <taxon>Stappiaceae</taxon>
        <taxon>Roseibium</taxon>
    </lineage>
</organism>
<dbReference type="InterPro" id="IPR000847">
    <property type="entry name" value="LysR_HTH_N"/>
</dbReference>
<proteinExistence type="inferred from homology"/>
<evidence type="ECO:0000256" key="4">
    <source>
        <dbReference type="ARBA" id="ARBA00023163"/>
    </source>
</evidence>
<dbReference type="Pfam" id="PF00126">
    <property type="entry name" value="HTH_1"/>
    <property type="match status" value="1"/>
</dbReference>
<dbReference type="PROSITE" id="PS50931">
    <property type="entry name" value="HTH_LYSR"/>
    <property type="match status" value="1"/>
</dbReference>
<name>A0A939ENK3_9HYPH</name>
<dbReference type="Gene3D" id="3.40.190.10">
    <property type="entry name" value="Periplasmic binding protein-like II"/>
    <property type="match status" value="2"/>
</dbReference>
<dbReference type="RefSeq" id="WP_206939483.1">
    <property type="nucleotide sequence ID" value="NZ_JAFLNF010000003.1"/>
</dbReference>
<dbReference type="InterPro" id="IPR036390">
    <property type="entry name" value="WH_DNA-bd_sf"/>
</dbReference>
<reference evidence="6" key="1">
    <citation type="submission" date="2021-03" db="EMBL/GenBank/DDBJ databases">
        <title>Roseibium sp. CAU 1637 isolated from Incheon.</title>
        <authorList>
            <person name="Kim W."/>
        </authorList>
    </citation>
    <scope>NUCLEOTIDE SEQUENCE</scope>
    <source>
        <strain evidence="6">CAU 1637</strain>
    </source>
</reference>
<dbReference type="PANTHER" id="PTHR30126:SF99">
    <property type="entry name" value="TRANSCRIPTIONAL REGULATOR LYSR FAMILY"/>
    <property type="match status" value="1"/>
</dbReference>
<dbReference type="Pfam" id="PF03466">
    <property type="entry name" value="LysR_substrate"/>
    <property type="match status" value="1"/>
</dbReference>
<dbReference type="PRINTS" id="PR00039">
    <property type="entry name" value="HTHLYSR"/>
</dbReference>
<comment type="caution">
    <text evidence="6">The sequence shown here is derived from an EMBL/GenBank/DDBJ whole genome shotgun (WGS) entry which is preliminary data.</text>
</comment>
<dbReference type="SUPFAM" id="SSF53850">
    <property type="entry name" value="Periplasmic binding protein-like II"/>
    <property type="match status" value="1"/>
</dbReference>
<dbReference type="InterPro" id="IPR036388">
    <property type="entry name" value="WH-like_DNA-bd_sf"/>
</dbReference>
<evidence type="ECO:0000313" key="7">
    <source>
        <dbReference type="Proteomes" id="UP000664779"/>
    </source>
</evidence>
<evidence type="ECO:0000256" key="3">
    <source>
        <dbReference type="ARBA" id="ARBA00023125"/>
    </source>
</evidence>
<evidence type="ECO:0000256" key="1">
    <source>
        <dbReference type="ARBA" id="ARBA00009437"/>
    </source>
</evidence>
<keyword evidence="2" id="KW-0805">Transcription regulation</keyword>
<dbReference type="Proteomes" id="UP000664779">
    <property type="component" value="Unassembled WGS sequence"/>
</dbReference>
<dbReference type="PANTHER" id="PTHR30126">
    <property type="entry name" value="HTH-TYPE TRANSCRIPTIONAL REGULATOR"/>
    <property type="match status" value="1"/>
</dbReference>
<keyword evidence="7" id="KW-1185">Reference proteome</keyword>
<accession>A0A939ENK3</accession>
<evidence type="ECO:0000259" key="5">
    <source>
        <dbReference type="PROSITE" id="PS50931"/>
    </source>
</evidence>
<feature type="domain" description="HTH lysR-type" evidence="5">
    <location>
        <begin position="2"/>
        <end position="59"/>
    </location>
</feature>
<comment type="similarity">
    <text evidence="1">Belongs to the LysR transcriptional regulatory family.</text>
</comment>
<gene>
    <name evidence="6" type="ORF">J0X15_07740</name>
</gene>
<dbReference type="SUPFAM" id="SSF46785">
    <property type="entry name" value="Winged helix' DNA-binding domain"/>
    <property type="match status" value="1"/>
</dbReference>
<protein>
    <submittedName>
        <fullName evidence="6">LysR family transcriptional regulator</fullName>
    </submittedName>
</protein>
<keyword evidence="3" id="KW-0238">DNA-binding</keyword>
<evidence type="ECO:0000256" key="2">
    <source>
        <dbReference type="ARBA" id="ARBA00023015"/>
    </source>
</evidence>